<accession>A0A330LZ68</accession>
<dbReference type="KEGG" id="sbk:SHEWBE_1275"/>
<dbReference type="Proteomes" id="UP000250123">
    <property type="component" value="Chromosome SHEWBE"/>
</dbReference>
<dbReference type="AlphaFoldDB" id="A0A330LZ68"/>
<feature type="coiled-coil region" evidence="1">
    <location>
        <begin position="364"/>
        <end position="398"/>
    </location>
</feature>
<reference evidence="3" key="1">
    <citation type="submission" date="2018-06" db="EMBL/GenBank/DDBJ databases">
        <authorList>
            <person name="Cea G.-C."/>
            <person name="William W."/>
        </authorList>
    </citation>
    <scope>NUCLEOTIDE SEQUENCE [LARGE SCALE GENOMIC DNA]</scope>
    <source>
        <strain evidence="3">DB21MT-2</strain>
    </source>
</reference>
<organism evidence="2 3">
    <name type="scientific">Shewanella benthica</name>
    <dbReference type="NCBI Taxonomy" id="43661"/>
    <lineage>
        <taxon>Bacteria</taxon>
        <taxon>Pseudomonadati</taxon>
        <taxon>Pseudomonadota</taxon>
        <taxon>Gammaproteobacteria</taxon>
        <taxon>Alteromonadales</taxon>
        <taxon>Shewanellaceae</taxon>
        <taxon>Shewanella</taxon>
    </lineage>
</organism>
<dbReference type="InterPro" id="IPR021979">
    <property type="entry name" value="DUF3584"/>
</dbReference>
<dbReference type="OrthoDB" id="9810371at2"/>
<feature type="coiled-coil region" evidence="1">
    <location>
        <begin position="652"/>
        <end position="722"/>
    </location>
</feature>
<gene>
    <name evidence="2" type="ORF">SHEWBE_1275</name>
</gene>
<dbReference type="SUPFAM" id="SSF52540">
    <property type="entry name" value="P-loop containing nucleoside triphosphate hydrolases"/>
    <property type="match status" value="1"/>
</dbReference>
<keyword evidence="1" id="KW-0175">Coiled coil</keyword>
<dbReference type="EMBL" id="LS483452">
    <property type="protein sequence ID" value="SQH75241.1"/>
    <property type="molecule type" value="Genomic_DNA"/>
</dbReference>
<evidence type="ECO:0000313" key="3">
    <source>
        <dbReference type="Proteomes" id="UP000250123"/>
    </source>
</evidence>
<name>A0A330LZ68_9GAMM</name>
<sequence>MAQQGYSLLRIIIIDSFWKGQVNELDLSGHTQLEGTNGAGKTSLMRLLPLFYGMRPSDIVSKVDQARNFVDYYLPRASSMLIYEYQRPHGQICMVLVCSDGRGAQYKFIDAPYNSEHFIGDNHQRRSMKEIEGFYRQVGRDSSCYLAVEKYRQVIQNLRSGRKLKDVRQLQNRYSFCEQSSPHIDKVINGTIEKNLDFEAVKRMLVAIASDYLARNSVEEKEQISLNKEDISNWLADIRASRAVQQVADKIGLWQGDFNSLDSLLNKLQHLHFEILAHQESLNEQQALAAEKKQQIQQQLSSLLNELETTKQSLSKQVSNLKADIEGDQSRIDLLDTDKMNYDDDDAASYQLQADKAPHYQDQLNEINAIINAFEGNINKLQQKFADLIQTLKFLHLQDQSNNQTKMTDIRERATVQLTKIIDTDRLQNRELEQQLNGRNMALQLKKQRLESDVQTEQQKLSQVKLNQVQLAPELQQDIAQNTQALSDAKDKQNSLYQAQSQALKLHSDLIKRRDKQLEQYNQEKRLLEGLSVEHEQVRSQLIPAEGSLQYFLDNEAQAKNWQNNIGRLLTSEQLTRGDLAPTWVGGDSFYGLALDLEPLQSNDSLFLDEIQLREKYEALGEKINLQAEKIAQLDEHIGLLTKEISAADADCSAATQQLAKNELNLQQLNTQKDNFEVKKRIAIKEYTDGVNQQLKTLESEQRRLTKQQQEYTEDAEEQRHELHNQLLEKRMVVEGDRDSQLSLLMAENTELETNYKQRLKDLKRQQNTDLAKLDPDGEVDKRTTERKVIELALKQCAVFEAKAHHYRHFMTDRYCHRDGLVELNQNRLVQQRGFETQLEDATIKLNSDITALRSDIKKLNDKKTYVEDLLNQLRDSQRQCEKQGIEVLGSAEQPHNQADLSVSFCADWLNQFKVIEKRLGEQLNKFNDGFRKNHASSDLYDNWQKLVAEHDNFSAAKSLFKYREPIVELLSSAQQKQKNTYQLVSVNAAMINEFYQHVENFARQIKTIGKQLSAKVTALAHFDALAEISVTTVMKQEELEYWGSLKEFSKAYDLCRDQLSDGVGEIPDDLVYAMQKLATYLPSEGFVLNHCNLFDIEFTIIEKGQVKHARNARQLKKVSSTGLSYLAMLSLFAGLLGMLRGESQFSSQIILPVDELGELAAENIELLLKMFSDNDIHILSASPSTDRQILSLYDRHYKLKDNKIYHAEIPKSRLDELLANRVSQQLTTTAKQEL</sequence>
<evidence type="ECO:0000313" key="2">
    <source>
        <dbReference type="EMBL" id="SQH75241.1"/>
    </source>
</evidence>
<evidence type="ECO:0008006" key="4">
    <source>
        <dbReference type="Google" id="ProtNLM"/>
    </source>
</evidence>
<protein>
    <recommendedName>
        <fullName evidence="4">ATP-binding protein</fullName>
    </recommendedName>
</protein>
<dbReference type="RefSeq" id="WP_112351835.1">
    <property type="nucleotide sequence ID" value="NZ_LS483452.1"/>
</dbReference>
<dbReference type="Pfam" id="PF12128">
    <property type="entry name" value="DUF3584"/>
    <property type="match status" value="1"/>
</dbReference>
<evidence type="ECO:0000256" key="1">
    <source>
        <dbReference type="SAM" id="Coils"/>
    </source>
</evidence>
<proteinExistence type="predicted"/>
<feature type="coiled-coil region" evidence="1">
    <location>
        <begin position="279"/>
        <end position="331"/>
    </location>
</feature>
<feature type="coiled-coil region" evidence="1">
    <location>
        <begin position="433"/>
        <end position="467"/>
    </location>
</feature>
<feature type="coiled-coil region" evidence="1">
    <location>
        <begin position="860"/>
        <end position="887"/>
    </location>
</feature>
<dbReference type="InterPro" id="IPR027417">
    <property type="entry name" value="P-loop_NTPase"/>
</dbReference>